<dbReference type="EMBL" id="VOQQ01000001">
    <property type="protein sequence ID" value="TXC62189.1"/>
    <property type="molecule type" value="Genomic_DNA"/>
</dbReference>
<evidence type="ECO:0000313" key="2">
    <source>
        <dbReference type="EMBL" id="TXC62189.1"/>
    </source>
</evidence>
<evidence type="ECO:0000313" key="3">
    <source>
        <dbReference type="Proteomes" id="UP000321249"/>
    </source>
</evidence>
<feature type="transmembrane region" description="Helical" evidence="1">
    <location>
        <begin position="222"/>
        <end position="248"/>
    </location>
</feature>
<dbReference type="RefSeq" id="WP_147041577.1">
    <property type="nucleotide sequence ID" value="NZ_BAABIR010000001.1"/>
</dbReference>
<dbReference type="Proteomes" id="UP000321249">
    <property type="component" value="Unassembled WGS sequence"/>
</dbReference>
<sequence length="268" mass="28669">MAASTIATVSQDAPALPVRRITRADLDAALRDGLRDFSAHRGDLIFVGLLYPAIGFIAGAAALGNGLIPYFFPVAAGVALLGPIAALGFYEIARRRESGLESDWSHFLDVVKRPSIDSIVAVAGLLLAVFLAWLIVAGGLYALLLGPPPESIGAFLTRLFTTREGWALILVGNLAGLCFAWAVLSLSIVSLPMLVDRDVGARLAVRTSIEAVRANRWLMARWGIIVAALLVLGAIPAFIGLAFVLPWLGYSTWHLYTRLVDREALPLS</sequence>
<dbReference type="InterPro" id="IPR018692">
    <property type="entry name" value="DUF2189"/>
</dbReference>
<dbReference type="OrthoDB" id="9809543at2"/>
<dbReference type="AlphaFoldDB" id="A0A5C6TPH8"/>
<name>A0A5C6TPH8_9SPHN</name>
<feature type="transmembrane region" description="Helical" evidence="1">
    <location>
        <begin position="70"/>
        <end position="90"/>
    </location>
</feature>
<keyword evidence="3" id="KW-1185">Reference proteome</keyword>
<accession>A0A5C6TPH8</accession>
<gene>
    <name evidence="2" type="ORF">FRZ32_00110</name>
</gene>
<keyword evidence="1" id="KW-1133">Transmembrane helix</keyword>
<feature type="transmembrane region" description="Helical" evidence="1">
    <location>
        <begin position="119"/>
        <end position="145"/>
    </location>
</feature>
<reference evidence="2 3" key="1">
    <citation type="journal article" date="2015" name="J. Microbiol.">
        <title>Sphingosinicella ginsenosidimutans sp. nov., with ginsenoside converting activity.</title>
        <authorList>
            <person name="Kim J.K."/>
            <person name="Kang M.S."/>
            <person name="Park S.C."/>
            <person name="Kim K.M."/>
            <person name="Choi K."/>
            <person name="Yoon M.H."/>
            <person name="Im W.T."/>
        </authorList>
    </citation>
    <scope>NUCLEOTIDE SEQUENCE [LARGE SCALE GENOMIC DNA]</scope>
    <source>
        <strain evidence="2 3">BS-11</strain>
    </source>
</reference>
<organism evidence="2 3">
    <name type="scientific">Allosphingosinicella ginsenosidimutans</name>
    <dbReference type="NCBI Taxonomy" id="1176539"/>
    <lineage>
        <taxon>Bacteria</taxon>
        <taxon>Pseudomonadati</taxon>
        <taxon>Pseudomonadota</taxon>
        <taxon>Alphaproteobacteria</taxon>
        <taxon>Sphingomonadales</taxon>
        <taxon>Sphingomonadaceae</taxon>
        <taxon>Allosphingosinicella</taxon>
    </lineage>
</organism>
<dbReference type="Pfam" id="PF09955">
    <property type="entry name" value="DUF2189"/>
    <property type="match status" value="1"/>
</dbReference>
<feature type="transmembrane region" description="Helical" evidence="1">
    <location>
        <begin position="165"/>
        <end position="189"/>
    </location>
</feature>
<keyword evidence="1" id="KW-0472">Membrane</keyword>
<proteinExistence type="predicted"/>
<keyword evidence="1" id="KW-0812">Transmembrane</keyword>
<feature type="transmembrane region" description="Helical" evidence="1">
    <location>
        <begin position="44"/>
        <end position="64"/>
    </location>
</feature>
<evidence type="ECO:0000256" key="1">
    <source>
        <dbReference type="SAM" id="Phobius"/>
    </source>
</evidence>
<protein>
    <submittedName>
        <fullName evidence="2">DUF2189 domain-containing protein</fullName>
    </submittedName>
</protein>
<comment type="caution">
    <text evidence="2">The sequence shown here is derived from an EMBL/GenBank/DDBJ whole genome shotgun (WGS) entry which is preliminary data.</text>
</comment>